<sequence>MDEDRRIASVSEVPTDSTLLFTIRDGVDREEVILVRLGGEGDGPASDDDADAGDAIHAWKNYCQHWTDVRLDKGSGAAVRDVPEANGVSGANQDAERSGAGEILCQRHAATFEKDSGLCTYGPCEGAYLEAVAVTVHEDAVYLDEPEYEFDGLGPSGDHDLSSGGRIDF</sequence>
<organism evidence="1 2">
    <name type="scientific">Halomarina oriensis</name>
    <dbReference type="NCBI Taxonomy" id="671145"/>
    <lineage>
        <taxon>Archaea</taxon>
        <taxon>Methanobacteriati</taxon>
        <taxon>Methanobacteriota</taxon>
        <taxon>Stenosarchaea group</taxon>
        <taxon>Halobacteria</taxon>
        <taxon>Halobacteriales</taxon>
        <taxon>Natronomonadaceae</taxon>
        <taxon>Halomarina</taxon>
    </lineage>
</organism>
<name>A0A6B0GNR2_9EURY</name>
<dbReference type="SUPFAM" id="SSF50022">
    <property type="entry name" value="ISP domain"/>
    <property type="match status" value="1"/>
</dbReference>
<protein>
    <submittedName>
        <fullName evidence="1">Rieske (2Fe-2S) protein</fullName>
    </submittedName>
</protein>
<dbReference type="InterPro" id="IPR036922">
    <property type="entry name" value="Rieske_2Fe-2S_sf"/>
</dbReference>
<dbReference type="EMBL" id="WSZK01000018">
    <property type="protein sequence ID" value="MWG35227.1"/>
    <property type="molecule type" value="Genomic_DNA"/>
</dbReference>
<dbReference type="AlphaFoldDB" id="A0A6B0GNR2"/>
<gene>
    <name evidence="1" type="ORF">GQS65_12135</name>
</gene>
<reference evidence="1 2" key="1">
    <citation type="submission" date="2019-12" db="EMBL/GenBank/DDBJ databases">
        <title>Halocatena pleomorpha gen. nov. sp. nov., an extremely halophilic archaeon of family Halobacteriaceae isolated from saltpan soil.</title>
        <authorList>
            <person name="Pal Y."/>
            <person name="Verma A."/>
            <person name="Krishnamurthi S."/>
            <person name="Kumar P."/>
        </authorList>
    </citation>
    <scope>NUCLEOTIDE SEQUENCE [LARGE SCALE GENOMIC DNA]</scope>
    <source>
        <strain evidence="1 2">JCM 16495</strain>
    </source>
</reference>
<dbReference type="Gene3D" id="2.102.10.10">
    <property type="entry name" value="Rieske [2Fe-2S] iron-sulphur domain"/>
    <property type="match status" value="1"/>
</dbReference>
<evidence type="ECO:0000313" key="2">
    <source>
        <dbReference type="Proteomes" id="UP000451471"/>
    </source>
</evidence>
<dbReference type="GO" id="GO:0051537">
    <property type="term" value="F:2 iron, 2 sulfur cluster binding"/>
    <property type="evidence" value="ECO:0007669"/>
    <property type="project" value="InterPro"/>
</dbReference>
<evidence type="ECO:0000313" key="1">
    <source>
        <dbReference type="EMBL" id="MWG35227.1"/>
    </source>
</evidence>
<accession>A0A6B0GNR2</accession>
<comment type="caution">
    <text evidence="1">The sequence shown here is derived from an EMBL/GenBank/DDBJ whole genome shotgun (WGS) entry which is preliminary data.</text>
</comment>
<dbReference type="OrthoDB" id="250454at2157"/>
<keyword evidence="2" id="KW-1185">Reference proteome</keyword>
<dbReference type="Proteomes" id="UP000451471">
    <property type="component" value="Unassembled WGS sequence"/>
</dbReference>
<proteinExistence type="predicted"/>
<dbReference type="RefSeq" id="WP_158204912.1">
    <property type="nucleotide sequence ID" value="NZ_WSZK01000018.1"/>
</dbReference>